<evidence type="ECO:0000313" key="2">
    <source>
        <dbReference type="Proteomes" id="UP001055811"/>
    </source>
</evidence>
<gene>
    <name evidence="1" type="ORF">L2E82_33031</name>
</gene>
<name>A0ACB9BHJ0_CICIN</name>
<evidence type="ECO:0000313" key="1">
    <source>
        <dbReference type="EMBL" id="KAI3722009.1"/>
    </source>
</evidence>
<accession>A0ACB9BHJ0</accession>
<sequence length="187" mass="20732">MTSITPAPQHRPTSPSLHTIDVVAKHHNAFNNPKSKPLNSTKLSPIPNFCLGSGFQNTPLSLSLIQSFSITSVTLLPYEITNSPNRTINSHASFQASFDSPFQPFIQSKGDLEKVSELTNQNDYNVTVAMNPSKIVAFIDNRYLSDLSTSTSSIQARIAICRIQRQLQFTLQSVRIFKITQKNANPN</sequence>
<keyword evidence="2" id="KW-1185">Reference proteome</keyword>
<reference evidence="1 2" key="2">
    <citation type="journal article" date="2022" name="Mol. Ecol. Resour.">
        <title>The genomes of chicory, endive, great burdock and yacon provide insights into Asteraceae paleo-polyploidization history and plant inulin production.</title>
        <authorList>
            <person name="Fan W."/>
            <person name="Wang S."/>
            <person name="Wang H."/>
            <person name="Wang A."/>
            <person name="Jiang F."/>
            <person name="Liu H."/>
            <person name="Zhao H."/>
            <person name="Xu D."/>
            <person name="Zhang Y."/>
        </authorList>
    </citation>
    <scope>NUCLEOTIDE SEQUENCE [LARGE SCALE GENOMIC DNA]</scope>
    <source>
        <strain evidence="2">cv. Punajuju</strain>
        <tissue evidence="1">Leaves</tissue>
    </source>
</reference>
<protein>
    <submittedName>
        <fullName evidence="1">Uncharacterized protein</fullName>
    </submittedName>
</protein>
<dbReference type="Proteomes" id="UP001055811">
    <property type="component" value="Linkage Group LG06"/>
</dbReference>
<organism evidence="1 2">
    <name type="scientific">Cichorium intybus</name>
    <name type="common">Chicory</name>
    <dbReference type="NCBI Taxonomy" id="13427"/>
    <lineage>
        <taxon>Eukaryota</taxon>
        <taxon>Viridiplantae</taxon>
        <taxon>Streptophyta</taxon>
        <taxon>Embryophyta</taxon>
        <taxon>Tracheophyta</taxon>
        <taxon>Spermatophyta</taxon>
        <taxon>Magnoliopsida</taxon>
        <taxon>eudicotyledons</taxon>
        <taxon>Gunneridae</taxon>
        <taxon>Pentapetalae</taxon>
        <taxon>asterids</taxon>
        <taxon>campanulids</taxon>
        <taxon>Asterales</taxon>
        <taxon>Asteraceae</taxon>
        <taxon>Cichorioideae</taxon>
        <taxon>Cichorieae</taxon>
        <taxon>Cichoriinae</taxon>
        <taxon>Cichorium</taxon>
    </lineage>
</organism>
<proteinExistence type="predicted"/>
<comment type="caution">
    <text evidence="1">The sequence shown here is derived from an EMBL/GenBank/DDBJ whole genome shotgun (WGS) entry which is preliminary data.</text>
</comment>
<dbReference type="EMBL" id="CM042014">
    <property type="protein sequence ID" value="KAI3722009.1"/>
    <property type="molecule type" value="Genomic_DNA"/>
</dbReference>
<reference evidence="2" key="1">
    <citation type="journal article" date="2022" name="Mol. Ecol. Resour.">
        <title>The genomes of chicory, endive, great burdock and yacon provide insights into Asteraceae palaeo-polyploidization history and plant inulin production.</title>
        <authorList>
            <person name="Fan W."/>
            <person name="Wang S."/>
            <person name="Wang H."/>
            <person name="Wang A."/>
            <person name="Jiang F."/>
            <person name="Liu H."/>
            <person name="Zhao H."/>
            <person name="Xu D."/>
            <person name="Zhang Y."/>
        </authorList>
    </citation>
    <scope>NUCLEOTIDE SEQUENCE [LARGE SCALE GENOMIC DNA]</scope>
    <source>
        <strain evidence="2">cv. Punajuju</strain>
    </source>
</reference>